<evidence type="ECO:0000256" key="3">
    <source>
        <dbReference type="ARBA" id="ARBA00022679"/>
    </source>
</evidence>
<reference evidence="9" key="1">
    <citation type="submission" date="2018-05" db="EMBL/GenBank/DDBJ databases">
        <authorList>
            <person name="Lanie J.A."/>
            <person name="Ng W.-L."/>
            <person name="Kazmierczak K.M."/>
            <person name="Andrzejewski T.M."/>
            <person name="Davidsen T.M."/>
            <person name="Wayne K.J."/>
            <person name="Tettelin H."/>
            <person name="Glass J.I."/>
            <person name="Rusch D."/>
            <person name="Podicherti R."/>
            <person name="Tsui H.-C.T."/>
            <person name="Winkler M.E."/>
        </authorList>
    </citation>
    <scope>NUCLEOTIDE SEQUENCE</scope>
</reference>
<protein>
    <recommendedName>
        <fullName evidence="6">2-aminoethylphosphonate--pyruvate transaminase</fullName>
        <ecNumber evidence="6">2.6.1.37</ecNumber>
    </recommendedName>
</protein>
<evidence type="ECO:0000259" key="8">
    <source>
        <dbReference type="Pfam" id="PF00266"/>
    </source>
</evidence>
<evidence type="ECO:0000256" key="6">
    <source>
        <dbReference type="ARBA" id="ARBA00044521"/>
    </source>
</evidence>
<dbReference type="EMBL" id="UINC01003473">
    <property type="protein sequence ID" value="SVA06623.1"/>
    <property type="molecule type" value="Genomic_DNA"/>
</dbReference>
<name>A0A381SZ19_9ZZZZ</name>
<dbReference type="AlphaFoldDB" id="A0A381SZ19"/>
<keyword evidence="3" id="KW-0808">Transferase</keyword>
<dbReference type="InterPro" id="IPR015421">
    <property type="entry name" value="PyrdxlP-dep_Trfase_major"/>
</dbReference>
<dbReference type="GO" id="GO:0047304">
    <property type="term" value="F:2-aminoethylphosphonate-pyruvate transaminase activity"/>
    <property type="evidence" value="ECO:0007669"/>
    <property type="project" value="UniProtKB-EC"/>
</dbReference>
<keyword evidence="5" id="KW-0670">Pyruvate</keyword>
<dbReference type="Gene3D" id="3.40.640.10">
    <property type="entry name" value="Type I PLP-dependent aspartate aminotransferase-like (Major domain)"/>
    <property type="match status" value="1"/>
</dbReference>
<dbReference type="PIRSF" id="PIRSF000524">
    <property type="entry name" value="SPT"/>
    <property type="match status" value="1"/>
</dbReference>
<dbReference type="InterPro" id="IPR024169">
    <property type="entry name" value="SP_NH2Trfase/AEP_transaminase"/>
</dbReference>
<dbReference type="InterPro" id="IPR000192">
    <property type="entry name" value="Aminotrans_V_dom"/>
</dbReference>
<dbReference type="PANTHER" id="PTHR42778">
    <property type="entry name" value="2-AMINOETHYLPHOSPHONATE--PYRUVATE TRANSAMINASE"/>
    <property type="match status" value="1"/>
</dbReference>
<evidence type="ECO:0000256" key="5">
    <source>
        <dbReference type="ARBA" id="ARBA00023317"/>
    </source>
</evidence>
<gene>
    <name evidence="9" type="ORF">METZ01_LOCUS59477</name>
</gene>
<feature type="domain" description="Aminotransferase class V" evidence="8">
    <location>
        <begin position="31"/>
        <end position="330"/>
    </location>
</feature>
<proteinExistence type="inferred from homology"/>
<dbReference type="InterPro" id="IPR015424">
    <property type="entry name" value="PyrdxlP-dep_Trfase"/>
</dbReference>
<evidence type="ECO:0000256" key="7">
    <source>
        <dbReference type="ARBA" id="ARBA00049460"/>
    </source>
</evidence>
<dbReference type="InterPro" id="IPR012703">
    <property type="entry name" value="NH2EtPonate_pyrv_transaminase"/>
</dbReference>
<keyword evidence="2" id="KW-0032">Aminotransferase</keyword>
<dbReference type="Pfam" id="PF00266">
    <property type="entry name" value="Aminotran_5"/>
    <property type="match status" value="1"/>
</dbReference>
<dbReference type="InterPro" id="IPR015422">
    <property type="entry name" value="PyrdxlP-dep_Trfase_small"/>
</dbReference>
<dbReference type="NCBIfam" id="TIGR03301">
    <property type="entry name" value="PhnW-AepZ"/>
    <property type="match status" value="1"/>
</dbReference>
<comment type="cofactor">
    <cofactor evidence="1">
        <name>pyridoxal 5'-phosphate</name>
        <dbReference type="ChEBI" id="CHEBI:597326"/>
    </cofactor>
</comment>
<keyword evidence="4" id="KW-0663">Pyridoxal phosphate</keyword>
<evidence type="ECO:0000313" key="9">
    <source>
        <dbReference type="EMBL" id="SVA06623.1"/>
    </source>
</evidence>
<evidence type="ECO:0000256" key="4">
    <source>
        <dbReference type="ARBA" id="ARBA00022898"/>
    </source>
</evidence>
<sequence length="368" mass="41242">MKRNILLNPGPATTTDSVKQALMVPDICPREQEFGDLTQSVLKKVVQVVNGNLTHSAVIFAGSGTAGVEAALSSVVAPDGKILILDNGAYGKRAETIIQAYGISHRTYRIGWGEYPDVAEIESIFQQDRELTHFAFVHHETTTGMLNPLPELLELCQKYEVDSIVDAMSSYAGLPIDLQELPIDYLISSSNKCIQGMAGTSFVIANNEKLAKIAKLPARNLYLNLWGNHSYIEKTGQFQFTPPVQIVYALNAALDEFFEETQAGRTARYFKAYETLLDGIDKVGLELFLPKSQHSKLLTAIVEPQSPNYDFMEMHDYFYENDITIYPGKKAKQDTFRIANIGAIDYRDMLLFNEKLLQYFEDRKISNS</sequence>
<dbReference type="GO" id="GO:0019700">
    <property type="term" value="P:organic phosphonate catabolic process"/>
    <property type="evidence" value="ECO:0007669"/>
    <property type="project" value="InterPro"/>
</dbReference>
<evidence type="ECO:0000256" key="1">
    <source>
        <dbReference type="ARBA" id="ARBA00001933"/>
    </source>
</evidence>
<organism evidence="9">
    <name type="scientific">marine metagenome</name>
    <dbReference type="NCBI Taxonomy" id="408172"/>
    <lineage>
        <taxon>unclassified sequences</taxon>
        <taxon>metagenomes</taxon>
        <taxon>ecological metagenomes</taxon>
    </lineage>
</organism>
<dbReference type="EC" id="2.6.1.37" evidence="6"/>
<dbReference type="PANTHER" id="PTHR42778:SF1">
    <property type="entry name" value="2-AMINOETHYLPHOSPHONATE--PYRUVATE TRANSAMINASE"/>
    <property type="match status" value="1"/>
</dbReference>
<dbReference type="Gene3D" id="3.90.1150.10">
    <property type="entry name" value="Aspartate Aminotransferase, domain 1"/>
    <property type="match status" value="1"/>
</dbReference>
<comment type="catalytic activity">
    <reaction evidence="7">
        <text>(2-aminoethyl)phosphonate + pyruvate = phosphonoacetaldehyde + L-alanine</text>
        <dbReference type="Rhea" id="RHEA:17021"/>
        <dbReference type="ChEBI" id="CHEBI:15361"/>
        <dbReference type="ChEBI" id="CHEBI:57418"/>
        <dbReference type="ChEBI" id="CHEBI:57972"/>
        <dbReference type="ChEBI" id="CHEBI:58383"/>
        <dbReference type="EC" id="2.6.1.37"/>
    </reaction>
</comment>
<accession>A0A381SZ19</accession>
<evidence type="ECO:0000256" key="2">
    <source>
        <dbReference type="ARBA" id="ARBA00022576"/>
    </source>
</evidence>
<dbReference type="SUPFAM" id="SSF53383">
    <property type="entry name" value="PLP-dependent transferases"/>
    <property type="match status" value="1"/>
</dbReference>
<dbReference type="HAMAP" id="MF_01376">
    <property type="entry name" value="PhnW_aminotrans_5"/>
    <property type="match status" value="1"/>
</dbReference>
<dbReference type="NCBIfam" id="NF010006">
    <property type="entry name" value="PRK13479.1"/>
    <property type="match status" value="1"/>
</dbReference>